<dbReference type="SUPFAM" id="SSF50353">
    <property type="entry name" value="Cytokine"/>
    <property type="match status" value="1"/>
</dbReference>
<dbReference type="AlphaFoldDB" id="A0A8C6M6F6"/>
<keyword evidence="2" id="KW-0732">Signal</keyword>
<dbReference type="Gene3D" id="2.80.10.50">
    <property type="match status" value="1"/>
</dbReference>
<dbReference type="PANTHER" id="PTHR11486">
    <property type="entry name" value="FIBROBLAST GROWTH FACTOR"/>
    <property type="match status" value="1"/>
</dbReference>
<keyword evidence="4" id="KW-1185">Reference proteome</keyword>
<dbReference type="GO" id="GO:0008083">
    <property type="term" value="F:growth factor activity"/>
    <property type="evidence" value="ECO:0007669"/>
    <property type="project" value="InterPro"/>
</dbReference>
<evidence type="ECO:0000313" key="3">
    <source>
        <dbReference type="Ensembl" id="ENSNFUP00015028621.1"/>
    </source>
</evidence>
<sequence length="199" mass="22370">MLLFPNTPFCLSFSLFLILPLPFSLSFYVPESNPLLSFNSQVREVHLFTGIWFLKPENLNVFLFPGVLQLKSVKPGHAVIKGQSSSLFLCMDSGGHLRGQVRHKEMSEADCSFRELLLADGYTRFLNSHHGIPISLASRNSQDQHSVPFTRFLPLRNMLPVEGISEDPVNHQRGINVESDDLFGMGLNTVVSPQLLMEK</sequence>
<protein>
    <recommendedName>
        <fullName evidence="5">FGF</fullName>
    </recommendedName>
</protein>
<evidence type="ECO:0000256" key="1">
    <source>
        <dbReference type="ARBA" id="ARBA00007936"/>
    </source>
</evidence>
<dbReference type="Pfam" id="PF00167">
    <property type="entry name" value="FGF"/>
    <property type="match status" value="1"/>
</dbReference>
<comment type="similarity">
    <text evidence="1">Belongs to the heparin-binding growth factors family.</text>
</comment>
<dbReference type="InterPro" id="IPR002209">
    <property type="entry name" value="Fibroblast_GF_fam"/>
</dbReference>
<dbReference type="Proteomes" id="UP000694548">
    <property type="component" value="Chromosome sgr12"/>
</dbReference>
<reference evidence="3" key="2">
    <citation type="submission" date="2025-08" db="UniProtKB">
        <authorList>
            <consortium name="Ensembl"/>
        </authorList>
    </citation>
    <scope>IDENTIFICATION</scope>
</reference>
<proteinExistence type="inferred from homology"/>
<evidence type="ECO:0008006" key="5">
    <source>
        <dbReference type="Google" id="ProtNLM"/>
    </source>
</evidence>
<dbReference type="SMART" id="SM00442">
    <property type="entry name" value="FGF"/>
    <property type="match status" value="1"/>
</dbReference>
<organism evidence="3 4">
    <name type="scientific">Nothobranchius furzeri</name>
    <name type="common">Turquoise killifish</name>
    <dbReference type="NCBI Taxonomy" id="105023"/>
    <lineage>
        <taxon>Eukaryota</taxon>
        <taxon>Metazoa</taxon>
        <taxon>Chordata</taxon>
        <taxon>Craniata</taxon>
        <taxon>Vertebrata</taxon>
        <taxon>Euteleostomi</taxon>
        <taxon>Actinopterygii</taxon>
        <taxon>Neopterygii</taxon>
        <taxon>Teleostei</taxon>
        <taxon>Neoteleostei</taxon>
        <taxon>Acanthomorphata</taxon>
        <taxon>Ovalentaria</taxon>
        <taxon>Atherinomorphae</taxon>
        <taxon>Cyprinodontiformes</taxon>
        <taxon>Nothobranchiidae</taxon>
        <taxon>Nothobranchius</taxon>
    </lineage>
</organism>
<evidence type="ECO:0000256" key="2">
    <source>
        <dbReference type="SAM" id="SignalP"/>
    </source>
</evidence>
<feature type="signal peptide" evidence="2">
    <location>
        <begin position="1"/>
        <end position="26"/>
    </location>
</feature>
<dbReference type="GeneTree" id="ENSGT00940000167425"/>
<dbReference type="InterPro" id="IPR008996">
    <property type="entry name" value="IL1/FGF"/>
</dbReference>
<dbReference type="Ensembl" id="ENSNFUT00015029902.1">
    <property type="protein sequence ID" value="ENSNFUP00015028621.1"/>
    <property type="gene ID" value="ENSNFUG00015013851.1"/>
</dbReference>
<reference evidence="3" key="1">
    <citation type="submission" date="2014-08" db="EMBL/GenBank/DDBJ databases">
        <authorList>
            <person name="Senf B."/>
            <person name="Petzold A."/>
            <person name="Downie B.R."/>
            <person name="Koch P."/>
            <person name="Platzer M."/>
        </authorList>
    </citation>
    <scope>NUCLEOTIDE SEQUENCE [LARGE SCALE GENOMIC DNA]</scope>
    <source>
        <strain evidence="3">GRZ</strain>
    </source>
</reference>
<name>A0A8C6M6F6_NOTFU</name>
<accession>A0A8C6M6F6</accession>
<evidence type="ECO:0000313" key="4">
    <source>
        <dbReference type="Proteomes" id="UP000694548"/>
    </source>
</evidence>
<feature type="chain" id="PRO_5033997301" description="FGF" evidence="2">
    <location>
        <begin position="27"/>
        <end position="199"/>
    </location>
</feature>
<reference evidence="3" key="3">
    <citation type="submission" date="2025-09" db="UniProtKB">
        <authorList>
            <consortium name="Ensembl"/>
        </authorList>
    </citation>
    <scope>IDENTIFICATION</scope>
</reference>